<dbReference type="InterPro" id="IPR012337">
    <property type="entry name" value="RNaseH-like_sf"/>
</dbReference>
<sequence>MSAHAKKRKVDAECRVFKKNWTAKYLFTEVGGKAVCLVCGEQIAVFKDYNLSGHYETKHAEKYKNLTDAERARTLNALLAKLQKQQGFFTKLHTSKDAATKTSFVISHKIAKHSKPFSEGEFVKECLVDSAALICPEKKEAFEQVPLSRRTVTRRIEDIAGNLELQLQHEVASFDFISLALDESCDVRDTAQLLVFVRGITPDFKITEELAAMRPMKGTTTGSDLFTEVNACMDTLGLKWDRLAGVTTDGCPNLTVNFIRARALNHRQFVALLEEHETEHSDIGYHTAVRWLSLDKVLKRVWDLKAEIQEFCEMKGKDIPELSDEDWIADFAFAVDVTALMNELNTKLQGKGLFVHEMHSLVKAFKRKMHNMCDLLDVSLHIHDRISSLRSMLDLAAVELPQNKIKKLGQELLVVGGLLEQFEKCVGQQREELRHLKELEESFKENVGGVQHMKDNVPAHMPKKRGPANGGEAAVKQDEAVQPAQQPVRKSNKSCIRSMDVITLPEFESIPQYMRGRVSYDQMNAAVQSINTAVTAKYKILHQSMKTLNNYTRKLHQRFKEQETKDTKGQNFVVEEDIRAFSKIKVDKRFQGILNMLRHCQRLREMRGGGLTRYMLL</sequence>
<evidence type="ECO:0000259" key="6">
    <source>
        <dbReference type="Pfam" id="PF18658"/>
    </source>
</evidence>
<dbReference type="InterPro" id="IPR009829">
    <property type="entry name" value="SKA1"/>
</dbReference>
<dbReference type="Pfam" id="PF18658">
    <property type="entry name" value="zf-C2H2_12"/>
    <property type="match status" value="1"/>
</dbReference>
<dbReference type="Gene3D" id="1.10.10.1890">
    <property type="entry name" value="Ska1 microtubule binding domain-like"/>
    <property type="match status" value="1"/>
</dbReference>
<accession>A0AAD6B8A0</accession>
<dbReference type="InterPro" id="IPR042031">
    <property type="entry name" value="SKA1_MBD_sf"/>
</dbReference>
<organism evidence="7 8">
    <name type="scientific">Pogonophryne albipinna</name>
    <dbReference type="NCBI Taxonomy" id="1090488"/>
    <lineage>
        <taxon>Eukaryota</taxon>
        <taxon>Metazoa</taxon>
        <taxon>Chordata</taxon>
        <taxon>Craniata</taxon>
        <taxon>Vertebrata</taxon>
        <taxon>Euteleostomi</taxon>
        <taxon>Actinopterygii</taxon>
        <taxon>Neopterygii</taxon>
        <taxon>Teleostei</taxon>
        <taxon>Neoteleostei</taxon>
        <taxon>Acanthomorphata</taxon>
        <taxon>Eupercaria</taxon>
        <taxon>Perciformes</taxon>
        <taxon>Notothenioidei</taxon>
        <taxon>Pogonophryne</taxon>
    </lineage>
</organism>
<protein>
    <recommendedName>
        <fullName evidence="3">SKA complex subunit 1</fullName>
    </recommendedName>
    <alternativeName>
        <fullName evidence="4">Spindle and kinetochore-associated protein 1</fullName>
    </alternativeName>
</protein>
<dbReference type="InterPro" id="IPR040647">
    <property type="entry name" value="SPIN-DOC_Znf-C2H2"/>
</dbReference>
<dbReference type="GO" id="GO:0007059">
    <property type="term" value="P:chromosome segregation"/>
    <property type="evidence" value="ECO:0007669"/>
    <property type="project" value="InterPro"/>
</dbReference>
<feature type="domain" description="SPIN-DOC-like zinc-finger" evidence="6">
    <location>
        <begin position="19"/>
        <end position="77"/>
    </location>
</feature>
<evidence type="ECO:0000256" key="4">
    <source>
        <dbReference type="ARBA" id="ARBA00047202"/>
    </source>
</evidence>
<dbReference type="SUPFAM" id="SSF53098">
    <property type="entry name" value="Ribonuclease H-like"/>
    <property type="match status" value="1"/>
</dbReference>
<dbReference type="PANTHER" id="PTHR45913">
    <property type="entry name" value="EPM2A-INTERACTING PROTEIN 1"/>
    <property type="match status" value="1"/>
</dbReference>
<dbReference type="PANTHER" id="PTHR45913:SF9">
    <property type="entry name" value="GENERAL TRANSCRIPTION FACTOR II-I REPEAT DOMAIN-CONTAINING PROTEIN 2-LIKE-RELATED"/>
    <property type="match status" value="1"/>
</dbReference>
<dbReference type="FunFam" id="1.10.10.1890:FF:000002">
    <property type="entry name" value="Spindle and kinetochore-associated protein 1"/>
    <property type="match status" value="1"/>
</dbReference>
<keyword evidence="8" id="KW-1185">Reference proteome</keyword>
<dbReference type="Gene3D" id="6.10.250.1370">
    <property type="match status" value="1"/>
</dbReference>
<gene>
    <name evidence="7" type="ORF">JOQ06_002676</name>
</gene>
<dbReference type="AlphaFoldDB" id="A0AAD6B8A0"/>
<proteinExistence type="inferred from homology"/>
<evidence type="ECO:0000313" key="7">
    <source>
        <dbReference type="EMBL" id="KAJ4938050.1"/>
    </source>
</evidence>
<dbReference type="EMBL" id="JAPTMU010000009">
    <property type="protein sequence ID" value="KAJ4938050.1"/>
    <property type="molecule type" value="Genomic_DNA"/>
</dbReference>
<evidence type="ECO:0000256" key="1">
    <source>
        <dbReference type="ARBA" id="ARBA00006836"/>
    </source>
</evidence>
<keyword evidence="2" id="KW-0175">Coiled coil</keyword>
<dbReference type="GO" id="GO:0051301">
    <property type="term" value="P:cell division"/>
    <property type="evidence" value="ECO:0007669"/>
    <property type="project" value="InterPro"/>
</dbReference>
<reference evidence="7" key="1">
    <citation type="submission" date="2022-11" db="EMBL/GenBank/DDBJ databases">
        <title>Chromosome-level genome of Pogonophryne albipinna.</title>
        <authorList>
            <person name="Jo E."/>
        </authorList>
    </citation>
    <scope>NUCLEOTIDE SEQUENCE</scope>
    <source>
        <strain evidence="7">SGF0006</strain>
        <tissue evidence="7">Muscle</tissue>
    </source>
</reference>
<feature type="compositionally biased region" description="Polar residues" evidence="5">
    <location>
        <begin position="483"/>
        <end position="492"/>
    </location>
</feature>
<evidence type="ECO:0000256" key="3">
    <source>
        <dbReference type="ARBA" id="ARBA00047182"/>
    </source>
</evidence>
<evidence type="ECO:0000313" key="8">
    <source>
        <dbReference type="Proteomes" id="UP001219934"/>
    </source>
</evidence>
<evidence type="ECO:0000256" key="5">
    <source>
        <dbReference type="SAM" id="MobiDB-lite"/>
    </source>
</evidence>
<dbReference type="Pfam" id="PF07160">
    <property type="entry name" value="SKA1"/>
    <property type="match status" value="1"/>
</dbReference>
<dbReference type="Proteomes" id="UP001219934">
    <property type="component" value="Unassembled WGS sequence"/>
</dbReference>
<feature type="region of interest" description="Disordered" evidence="5">
    <location>
        <begin position="455"/>
        <end position="492"/>
    </location>
</feature>
<evidence type="ECO:0000256" key="2">
    <source>
        <dbReference type="ARBA" id="ARBA00023054"/>
    </source>
</evidence>
<name>A0AAD6B8A0_9TELE</name>
<comment type="similarity">
    <text evidence="1">Belongs to the SKA1 family.</text>
</comment>
<dbReference type="GO" id="GO:0008017">
    <property type="term" value="F:microtubule binding"/>
    <property type="evidence" value="ECO:0007669"/>
    <property type="project" value="InterPro"/>
</dbReference>
<comment type="caution">
    <text evidence="7">The sequence shown here is derived from an EMBL/GenBank/DDBJ whole genome shotgun (WGS) entry which is preliminary data.</text>
</comment>